<dbReference type="InterPro" id="IPR050072">
    <property type="entry name" value="Peptidase_M20A"/>
</dbReference>
<keyword evidence="9" id="KW-0170">Cobalt</keyword>
<dbReference type="CDD" id="cd03894">
    <property type="entry name" value="M20_ArgE"/>
    <property type="match status" value="1"/>
</dbReference>
<name>A0A7W7AZ89_9SPHN</name>
<evidence type="ECO:0000259" key="10">
    <source>
        <dbReference type="Pfam" id="PF07687"/>
    </source>
</evidence>
<dbReference type="InterPro" id="IPR010169">
    <property type="entry name" value="AcOrn-deacetyl"/>
</dbReference>
<dbReference type="InterPro" id="IPR036264">
    <property type="entry name" value="Bact_exopeptidase_dim_dom"/>
</dbReference>
<dbReference type="EMBL" id="JACHNZ010000005">
    <property type="protein sequence ID" value="MBB4631062.1"/>
    <property type="molecule type" value="Genomic_DNA"/>
</dbReference>
<dbReference type="PROSITE" id="PS00759">
    <property type="entry name" value="ARGE_DAPE_CPG2_2"/>
    <property type="match status" value="1"/>
</dbReference>
<dbReference type="InterPro" id="IPR002933">
    <property type="entry name" value="Peptidase_M20"/>
</dbReference>
<keyword evidence="3" id="KW-0963">Cytoplasm</keyword>
<dbReference type="NCBIfam" id="NF005710">
    <property type="entry name" value="PRK07522.1"/>
    <property type="match status" value="1"/>
</dbReference>
<dbReference type="PANTHER" id="PTHR43808:SF31">
    <property type="entry name" value="N-ACETYL-L-CITRULLINE DEACETYLASE"/>
    <property type="match status" value="1"/>
</dbReference>
<dbReference type="NCBIfam" id="TIGR01892">
    <property type="entry name" value="AcOrn-deacetyl"/>
    <property type="match status" value="1"/>
</dbReference>
<protein>
    <submittedName>
        <fullName evidence="11">Acetylornithine deacetylase</fullName>
        <ecNumber evidence="11">3.5.1.16</ecNumber>
    </submittedName>
</protein>
<evidence type="ECO:0000256" key="5">
    <source>
        <dbReference type="ARBA" id="ARBA00022605"/>
    </source>
</evidence>
<dbReference type="RefSeq" id="WP_184065095.1">
    <property type="nucleotide sequence ID" value="NZ_JACHNZ010000005.1"/>
</dbReference>
<dbReference type="GO" id="GO:0046872">
    <property type="term" value="F:metal ion binding"/>
    <property type="evidence" value="ECO:0007669"/>
    <property type="project" value="UniProtKB-KW"/>
</dbReference>
<keyword evidence="8" id="KW-0862">Zinc</keyword>
<evidence type="ECO:0000256" key="8">
    <source>
        <dbReference type="ARBA" id="ARBA00022833"/>
    </source>
</evidence>
<dbReference type="Proteomes" id="UP000566324">
    <property type="component" value="Unassembled WGS sequence"/>
</dbReference>
<evidence type="ECO:0000313" key="12">
    <source>
        <dbReference type="Proteomes" id="UP000566324"/>
    </source>
</evidence>
<evidence type="ECO:0000313" key="11">
    <source>
        <dbReference type="EMBL" id="MBB4631062.1"/>
    </source>
</evidence>
<dbReference type="GO" id="GO:0006526">
    <property type="term" value="P:L-arginine biosynthetic process"/>
    <property type="evidence" value="ECO:0007669"/>
    <property type="project" value="UniProtKB-KW"/>
</dbReference>
<evidence type="ECO:0000256" key="9">
    <source>
        <dbReference type="ARBA" id="ARBA00023285"/>
    </source>
</evidence>
<evidence type="ECO:0000256" key="7">
    <source>
        <dbReference type="ARBA" id="ARBA00022801"/>
    </source>
</evidence>
<keyword evidence="6" id="KW-0479">Metal-binding</keyword>
<organism evidence="11 12">
    <name type="scientific">Sphingosinicella soli</name>
    <dbReference type="NCBI Taxonomy" id="333708"/>
    <lineage>
        <taxon>Bacteria</taxon>
        <taxon>Pseudomonadati</taxon>
        <taxon>Pseudomonadota</taxon>
        <taxon>Alphaproteobacteria</taxon>
        <taxon>Sphingomonadales</taxon>
        <taxon>Sphingosinicellaceae</taxon>
        <taxon>Sphingosinicella</taxon>
    </lineage>
</organism>
<keyword evidence="4" id="KW-0055">Arginine biosynthesis</keyword>
<evidence type="ECO:0000256" key="1">
    <source>
        <dbReference type="ARBA" id="ARBA00001947"/>
    </source>
</evidence>
<evidence type="ECO:0000256" key="6">
    <source>
        <dbReference type="ARBA" id="ARBA00022723"/>
    </source>
</evidence>
<evidence type="ECO:0000256" key="2">
    <source>
        <dbReference type="ARBA" id="ARBA00005691"/>
    </source>
</evidence>
<reference evidence="11 12" key="1">
    <citation type="submission" date="2020-08" db="EMBL/GenBank/DDBJ databases">
        <title>Genomic Encyclopedia of Type Strains, Phase IV (KMG-IV): sequencing the most valuable type-strain genomes for metagenomic binning, comparative biology and taxonomic classification.</title>
        <authorList>
            <person name="Goeker M."/>
        </authorList>
    </citation>
    <scope>NUCLEOTIDE SEQUENCE [LARGE SCALE GENOMIC DNA]</scope>
    <source>
        <strain evidence="11 12">DSM 17328</strain>
    </source>
</reference>
<evidence type="ECO:0000256" key="3">
    <source>
        <dbReference type="ARBA" id="ARBA00022490"/>
    </source>
</evidence>
<evidence type="ECO:0000256" key="4">
    <source>
        <dbReference type="ARBA" id="ARBA00022571"/>
    </source>
</evidence>
<dbReference type="GO" id="GO:0008777">
    <property type="term" value="F:acetylornithine deacetylase activity"/>
    <property type="evidence" value="ECO:0007669"/>
    <property type="project" value="UniProtKB-EC"/>
</dbReference>
<dbReference type="SUPFAM" id="SSF53187">
    <property type="entry name" value="Zn-dependent exopeptidases"/>
    <property type="match status" value="1"/>
</dbReference>
<dbReference type="InterPro" id="IPR001261">
    <property type="entry name" value="ArgE/DapE_CS"/>
</dbReference>
<keyword evidence="5" id="KW-0028">Amino-acid biosynthesis</keyword>
<accession>A0A7W7AZ89</accession>
<keyword evidence="7 11" id="KW-0378">Hydrolase</keyword>
<dbReference type="AlphaFoldDB" id="A0A7W7AZ89"/>
<comment type="caution">
    <text evidence="11">The sequence shown here is derived from an EMBL/GenBank/DDBJ whole genome shotgun (WGS) entry which is preliminary data.</text>
</comment>
<proteinExistence type="inferred from homology"/>
<comment type="similarity">
    <text evidence="2">Belongs to the peptidase M20A family. ArgE subfamily.</text>
</comment>
<dbReference type="PANTHER" id="PTHR43808">
    <property type="entry name" value="ACETYLORNITHINE DEACETYLASE"/>
    <property type="match status" value="1"/>
</dbReference>
<gene>
    <name evidence="11" type="ORF">GGQ98_000669</name>
</gene>
<dbReference type="Gene3D" id="3.40.630.10">
    <property type="entry name" value="Zn peptidases"/>
    <property type="match status" value="1"/>
</dbReference>
<dbReference type="Gene3D" id="3.30.70.360">
    <property type="match status" value="1"/>
</dbReference>
<dbReference type="Pfam" id="PF01546">
    <property type="entry name" value="Peptidase_M20"/>
    <property type="match status" value="1"/>
</dbReference>
<sequence length="393" mass="42130">MAAKSADRRPSAQTTDILRTLVAFPTVSRDSNLDLIHWVRDYLDGYGIKSTLTQGAHPGKANLFATIGSGDGGIVLSGHSDVVSVDGQDWSSDPFTMEERDGLLFGRGTSDMKGFIAACLAKVPAFLAANMREPVHLAISFDEEVGCKGAGYMIDEIVASGVRPRGCIVGEPTSMEAVIGHKTGSAYGCTVRGLEIHSSLAPRGVNAIFYATRLITRIEAIAARLEAQEQRHDGYPVPWSTLSVGVIEGGQASNIVPGMCHFRLDVRTLPWTDPEAIIAELRDYADRELLPAMQAIHPAASIEFQRNGLVHGFTIEADAPLTRYVQRLAGTNAPPGFVAFGSEAGLFQAQNIPSVLCGPGSIAQAHAPDEFIALEQLARCEDFLDRLAAIPFE</sequence>
<dbReference type="EC" id="3.5.1.16" evidence="11"/>
<feature type="domain" description="Peptidase M20 dimerisation" evidence="10">
    <location>
        <begin position="179"/>
        <end position="290"/>
    </location>
</feature>
<keyword evidence="12" id="KW-1185">Reference proteome</keyword>
<comment type="cofactor">
    <cofactor evidence="1">
        <name>Zn(2+)</name>
        <dbReference type="ChEBI" id="CHEBI:29105"/>
    </cofactor>
</comment>
<dbReference type="SUPFAM" id="SSF55031">
    <property type="entry name" value="Bacterial exopeptidase dimerisation domain"/>
    <property type="match status" value="1"/>
</dbReference>
<dbReference type="InterPro" id="IPR011650">
    <property type="entry name" value="Peptidase_M20_dimer"/>
</dbReference>
<dbReference type="Pfam" id="PF07687">
    <property type="entry name" value="M20_dimer"/>
    <property type="match status" value="1"/>
</dbReference>